<protein>
    <submittedName>
        <fullName evidence="2">Uncharacterized protein</fullName>
    </submittedName>
</protein>
<feature type="region of interest" description="Disordered" evidence="1">
    <location>
        <begin position="54"/>
        <end position="90"/>
    </location>
</feature>
<evidence type="ECO:0000256" key="1">
    <source>
        <dbReference type="SAM" id="MobiDB-lite"/>
    </source>
</evidence>
<comment type="caution">
    <text evidence="2">The sequence shown here is derived from an EMBL/GenBank/DDBJ whole genome shotgun (WGS) entry which is preliminary data.</text>
</comment>
<dbReference type="EMBL" id="JADCNM010000003">
    <property type="protein sequence ID" value="KAG0490089.1"/>
    <property type="molecule type" value="Genomic_DNA"/>
</dbReference>
<gene>
    <name evidence="3" type="ORF">HPP92_006952</name>
    <name evidence="2" type="ORF">HPP92_007186</name>
</gene>
<reference evidence="4 5" key="1">
    <citation type="journal article" date="2020" name="Nat. Food">
        <title>A phased Vanilla planifolia genome enables genetic improvement of flavour and production.</title>
        <authorList>
            <person name="Hasing T."/>
            <person name="Tang H."/>
            <person name="Brym M."/>
            <person name="Khazi F."/>
            <person name="Huang T."/>
            <person name="Chambers A.H."/>
        </authorList>
    </citation>
    <scope>NUCLEOTIDE SEQUENCE [LARGE SCALE GENOMIC DNA]</scope>
    <source>
        <tissue evidence="2">Leaf</tissue>
    </source>
</reference>
<evidence type="ECO:0000313" key="3">
    <source>
        <dbReference type="EMBL" id="KAG0490089.1"/>
    </source>
</evidence>
<dbReference type="EMBL" id="JADCNL010000003">
    <property type="protein sequence ID" value="KAG0488375.1"/>
    <property type="molecule type" value="Genomic_DNA"/>
</dbReference>
<evidence type="ECO:0000313" key="2">
    <source>
        <dbReference type="EMBL" id="KAG0488375.1"/>
    </source>
</evidence>
<evidence type="ECO:0000313" key="5">
    <source>
        <dbReference type="Proteomes" id="UP000639772"/>
    </source>
</evidence>
<keyword evidence="4" id="KW-1185">Reference proteome</keyword>
<dbReference type="Proteomes" id="UP000639772">
    <property type="component" value="Chromosome 3"/>
</dbReference>
<sequence length="90" mass="9977">MDSKFEQADSIGKKHSNRVFLAWRRRADSSGRSIEEAQHGEAVKDKLWAYGHPLDGGPLRGSDRSSGRPYLEKHQDYTVHSGPGALGELS</sequence>
<dbReference type="Proteomes" id="UP000636800">
    <property type="component" value="Chromosome 3"/>
</dbReference>
<accession>A0A835RA01</accession>
<name>A0A835RA01_VANPL</name>
<dbReference type="AlphaFoldDB" id="A0A835RA01"/>
<proteinExistence type="predicted"/>
<feature type="compositionally biased region" description="Basic and acidic residues" evidence="1">
    <location>
        <begin position="61"/>
        <end position="77"/>
    </location>
</feature>
<organism evidence="2 4">
    <name type="scientific">Vanilla planifolia</name>
    <name type="common">Vanilla</name>
    <dbReference type="NCBI Taxonomy" id="51239"/>
    <lineage>
        <taxon>Eukaryota</taxon>
        <taxon>Viridiplantae</taxon>
        <taxon>Streptophyta</taxon>
        <taxon>Embryophyta</taxon>
        <taxon>Tracheophyta</taxon>
        <taxon>Spermatophyta</taxon>
        <taxon>Magnoliopsida</taxon>
        <taxon>Liliopsida</taxon>
        <taxon>Asparagales</taxon>
        <taxon>Orchidaceae</taxon>
        <taxon>Vanilloideae</taxon>
        <taxon>Vanilleae</taxon>
        <taxon>Vanilla</taxon>
    </lineage>
</organism>
<evidence type="ECO:0000313" key="4">
    <source>
        <dbReference type="Proteomes" id="UP000636800"/>
    </source>
</evidence>